<dbReference type="InterPro" id="IPR050650">
    <property type="entry name" value="Type-II_Cytokine-TF_Rcpt"/>
</dbReference>
<feature type="compositionally biased region" description="Acidic residues" evidence="1">
    <location>
        <begin position="370"/>
        <end position="379"/>
    </location>
</feature>
<reference evidence="4" key="2">
    <citation type="submission" date="2016-06" db="EMBL/GenBank/DDBJ databases">
        <title>The genome of a short-lived fish provides insights into sex chromosome evolution and the genetic control of aging.</title>
        <authorList>
            <person name="Reichwald K."/>
            <person name="Felder M."/>
            <person name="Petzold A."/>
            <person name="Koch P."/>
            <person name="Groth M."/>
            <person name="Platzer M."/>
        </authorList>
    </citation>
    <scope>NUCLEOTIDE SEQUENCE</scope>
    <source>
        <tissue evidence="4">Brain</tissue>
    </source>
</reference>
<evidence type="ECO:0000256" key="3">
    <source>
        <dbReference type="SAM" id="SignalP"/>
    </source>
</evidence>
<dbReference type="GO" id="GO:0004896">
    <property type="term" value="F:cytokine receptor activity"/>
    <property type="evidence" value="ECO:0007669"/>
    <property type="project" value="TreeGrafter"/>
</dbReference>
<dbReference type="PANTHER" id="PTHR20859:SF87">
    <property type="entry name" value="CYTOKINE RECEPTOR FAMILY MEMBER B13-RELATED"/>
    <property type="match status" value="1"/>
</dbReference>
<dbReference type="InterPro" id="IPR013783">
    <property type="entry name" value="Ig-like_fold"/>
</dbReference>
<gene>
    <name evidence="4" type="primary">Nfu_g_1_002818</name>
</gene>
<proteinExistence type="predicted"/>
<dbReference type="Gene3D" id="2.60.40.10">
    <property type="entry name" value="Immunoglobulins"/>
    <property type="match status" value="1"/>
</dbReference>
<feature type="chain" id="PRO_5015054945" description="Fibronectin type-III domain-containing protein" evidence="3">
    <location>
        <begin position="24"/>
        <end position="405"/>
    </location>
</feature>
<dbReference type="EMBL" id="HADX01007565">
    <property type="protein sequence ID" value="SBP29797.1"/>
    <property type="molecule type" value="Transcribed_RNA"/>
</dbReference>
<evidence type="ECO:0000256" key="1">
    <source>
        <dbReference type="SAM" id="MobiDB-lite"/>
    </source>
</evidence>
<protein>
    <recommendedName>
        <fullName evidence="5">Fibronectin type-III domain-containing protein</fullName>
    </recommendedName>
</protein>
<dbReference type="InterPro" id="IPR003961">
    <property type="entry name" value="FN3_dom"/>
</dbReference>
<evidence type="ECO:0000256" key="2">
    <source>
        <dbReference type="SAM" id="Phobius"/>
    </source>
</evidence>
<dbReference type="GO" id="GO:0005886">
    <property type="term" value="C:plasma membrane"/>
    <property type="evidence" value="ECO:0007669"/>
    <property type="project" value="TreeGrafter"/>
</dbReference>
<keyword evidence="3" id="KW-0732">Signal</keyword>
<organism evidence="4">
    <name type="scientific">Iconisemion striatum</name>
    <dbReference type="NCBI Taxonomy" id="60296"/>
    <lineage>
        <taxon>Eukaryota</taxon>
        <taxon>Metazoa</taxon>
        <taxon>Chordata</taxon>
        <taxon>Craniata</taxon>
        <taxon>Vertebrata</taxon>
        <taxon>Euteleostomi</taxon>
        <taxon>Actinopterygii</taxon>
        <taxon>Neopterygii</taxon>
        <taxon>Teleostei</taxon>
        <taxon>Neoteleostei</taxon>
        <taxon>Acanthomorphata</taxon>
        <taxon>Ovalentaria</taxon>
        <taxon>Atherinomorphae</taxon>
        <taxon>Cyprinodontiformes</taxon>
        <taxon>Nothobranchiidae</taxon>
        <taxon>Iconisemion</taxon>
    </lineage>
</organism>
<evidence type="ECO:0008006" key="5">
    <source>
        <dbReference type="Google" id="ProtNLM"/>
    </source>
</evidence>
<name>A0A1A7YGV1_9TELE</name>
<sequence length="405" mass="45686">MQRLTKIHTILPFFLLGTDFLFAYVAPPTNVTLHCHNLQNLLEWDYDQMLPGLKFRVDIKSDYDLKNCQRVVWVDQPPLQANLSYLSNPNAEYFLTVTAVIGQNESDPSSGIVFSYFHGSLVKQKCSLDLPPVNVTLLPDDHVQLSFEHPWLLYHEKLFICESPKKKKHLPVFKFKVTVGQREHHHTYECTDHVCEEKLREGCVHSKNCTEAAQKKHCLQIKGELEKMQVKSKQSCTLPPTRLTSAGHDTGVVVAIVLVLLAAAAVACVTIMVVIKKTRPSSDLPPSILHNSRSNQPTMLMVKEPITAVEQPSSPTPLLTNIDRNEDEEFIHVGNGSTEQDFRMPIGITSNDHDGNMNNRQSEYMKGSNLEEEEGEESETPSCPYERRAVVVELAPDERADGYRG</sequence>
<feature type="transmembrane region" description="Helical" evidence="2">
    <location>
        <begin position="252"/>
        <end position="275"/>
    </location>
</feature>
<dbReference type="SUPFAM" id="SSF49265">
    <property type="entry name" value="Fibronectin type III"/>
    <property type="match status" value="1"/>
</dbReference>
<dbReference type="CDD" id="cd00063">
    <property type="entry name" value="FN3"/>
    <property type="match status" value="1"/>
</dbReference>
<dbReference type="AlphaFoldDB" id="A0A1A7YGV1"/>
<dbReference type="InterPro" id="IPR036116">
    <property type="entry name" value="FN3_sf"/>
</dbReference>
<accession>A0A1A7YGV1</accession>
<evidence type="ECO:0000313" key="4">
    <source>
        <dbReference type="EMBL" id="SBP29797.1"/>
    </source>
</evidence>
<keyword evidence="2" id="KW-0472">Membrane</keyword>
<dbReference type="EMBL" id="HADW01000022">
    <property type="protein sequence ID" value="SBP01422.1"/>
    <property type="molecule type" value="Transcribed_RNA"/>
</dbReference>
<feature type="signal peptide" evidence="3">
    <location>
        <begin position="1"/>
        <end position="23"/>
    </location>
</feature>
<reference evidence="4" key="1">
    <citation type="submission" date="2016-05" db="EMBL/GenBank/DDBJ databases">
        <authorList>
            <person name="Lavstsen T."/>
            <person name="Jespersen J.S."/>
        </authorList>
    </citation>
    <scope>NUCLEOTIDE SEQUENCE</scope>
    <source>
        <tissue evidence="4">Brain</tissue>
    </source>
</reference>
<feature type="region of interest" description="Disordered" evidence="1">
    <location>
        <begin position="349"/>
        <end position="386"/>
    </location>
</feature>
<dbReference type="PANTHER" id="PTHR20859">
    <property type="entry name" value="INTERFERON/INTERLEUKIN RECEPTOR"/>
    <property type="match status" value="1"/>
</dbReference>
<keyword evidence="2" id="KW-1133">Transmembrane helix</keyword>
<keyword evidence="2" id="KW-0812">Transmembrane</keyword>